<gene>
    <name evidence="3" type="ORF">HA254_06675</name>
</gene>
<dbReference type="AlphaFoldDB" id="A0A7J4J1G1"/>
<dbReference type="GO" id="GO:0030976">
    <property type="term" value="F:thiamine pyrophosphate binding"/>
    <property type="evidence" value="ECO:0007669"/>
    <property type="project" value="InterPro"/>
</dbReference>
<dbReference type="GO" id="GO:0044272">
    <property type="term" value="P:sulfur compound biosynthetic process"/>
    <property type="evidence" value="ECO:0007669"/>
    <property type="project" value="UniProtKB-ARBA"/>
</dbReference>
<keyword evidence="3" id="KW-0670">Pyruvate</keyword>
<reference evidence="4" key="1">
    <citation type="journal article" date="2020" name="bioRxiv">
        <title>A rank-normalized archaeal taxonomy based on genome phylogeny resolves widespread incomplete and uneven classifications.</title>
        <authorList>
            <person name="Rinke C."/>
            <person name="Chuvochina M."/>
            <person name="Mussig A.J."/>
            <person name="Chaumeil P.-A."/>
            <person name="Waite D.W."/>
            <person name="Whitman W.B."/>
            <person name="Parks D.H."/>
            <person name="Hugenholtz P."/>
        </authorList>
    </citation>
    <scope>NUCLEOTIDE SEQUENCE [LARGE SCALE GENOMIC DNA]</scope>
</reference>
<accession>A0A7J4J1G1</accession>
<evidence type="ECO:0000259" key="2">
    <source>
        <dbReference type="Pfam" id="PF02775"/>
    </source>
</evidence>
<dbReference type="PANTHER" id="PTHR42897">
    <property type="entry name" value="PYRUVATE SYNTHASE SUBUNIT PORB"/>
    <property type="match status" value="1"/>
</dbReference>
<dbReference type="CDD" id="cd03376">
    <property type="entry name" value="TPP_PFOR_porB_like"/>
    <property type="match status" value="1"/>
</dbReference>
<organism evidence="3 4">
    <name type="scientific">Candidatus Iainarchaeum sp</name>
    <dbReference type="NCBI Taxonomy" id="3101447"/>
    <lineage>
        <taxon>Archaea</taxon>
        <taxon>Candidatus Iainarchaeota</taxon>
        <taxon>Candidatus Iainarchaeia</taxon>
        <taxon>Candidatus Iainarchaeales</taxon>
        <taxon>Candidatus Iainarchaeaceae</taxon>
        <taxon>Candidatus Iainarchaeum</taxon>
    </lineage>
</organism>
<evidence type="ECO:0000313" key="4">
    <source>
        <dbReference type="Proteomes" id="UP000565078"/>
    </source>
</evidence>
<dbReference type="GO" id="GO:0006082">
    <property type="term" value="P:organic acid metabolic process"/>
    <property type="evidence" value="ECO:0007669"/>
    <property type="project" value="UniProtKB-ARBA"/>
</dbReference>
<dbReference type="SUPFAM" id="SSF52518">
    <property type="entry name" value="Thiamin diphosphate-binding fold (THDP-binding)"/>
    <property type="match status" value="1"/>
</dbReference>
<dbReference type="InterPro" id="IPR011766">
    <property type="entry name" value="TPP_enzyme_TPP-bd"/>
</dbReference>
<dbReference type="InterPro" id="IPR051479">
    <property type="entry name" value="PorB-like"/>
</dbReference>
<name>A0A7J4J1G1_9ARCH</name>
<dbReference type="Proteomes" id="UP000565078">
    <property type="component" value="Unassembled WGS sequence"/>
</dbReference>
<dbReference type="EMBL" id="DUGC01000107">
    <property type="protein sequence ID" value="HIH10319.1"/>
    <property type="molecule type" value="Genomic_DNA"/>
</dbReference>
<evidence type="ECO:0000256" key="1">
    <source>
        <dbReference type="ARBA" id="ARBA00023002"/>
    </source>
</evidence>
<protein>
    <submittedName>
        <fullName evidence="3">Pyruvate synthase subunit beta</fullName>
    </submittedName>
</protein>
<dbReference type="PANTHER" id="PTHR42897:SF2">
    <property type="entry name" value="PYRUVATE SYNTHASE SUBUNIT PORB"/>
    <property type="match status" value="1"/>
</dbReference>
<sequence>MHLFAPGHSGCPGCGPSNVLIQVCDTLGKDIVVVQATGCMEITSTQYPQTAWRVPYIHSLFQNAPAVASGVSRALKAQGNDHTKVVVIAGDGSTYDIGFGALSGMLERGDDVLYVCYDNQLYANTGVQKSGATPYGAATTTTTVGSVHRGKETERKPIAEIVAAHGIAYVASASVAYSADLQNKVRKANAVKGPSFLVVDSPCCLGQGFDGGITMKVAKLNVMSRLWFLYEIENGKFKLNFNPANPKPLQEVLGLQKRFRHLSPGQIEHIQKQADASYNALLEKAGLLESQKSFSSPEKPLNTPK</sequence>
<dbReference type="Gene3D" id="3.40.50.970">
    <property type="match status" value="2"/>
</dbReference>
<keyword evidence="1" id="KW-0560">Oxidoreductase</keyword>
<dbReference type="InterPro" id="IPR029061">
    <property type="entry name" value="THDP-binding"/>
</dbReference>
<proteinExistence type="predicted"/>
<evidence type="ECO:0000313" key="3">
    <source>
        <dbReference type="EMBL" id="HIH10319.1"/>
    </source>
</evidence>
<dbReference type="GO" id="GO:0016491">
    <property type="term" value="F:oxidoreductase activity"/>
    <property type="evidence" value="ECO:0007669"/>
    <property type="project" value="UniProtKB-KW"/>
</dbReference>
<comment type="caution">
    <text evidence="3">The sequence shown here is derived from an EMBL/GenBank/DDBJ whole genome shotgun (WGS) entry which is preliminary data.</text>
</comment>
<dbReference type="Pfam" id="PF02775">
    <property type="entry name" value="TPP_enzyme_C"/>
    <property type="match status" value="1"/>
</dbReference>
<feature type="domain" description="Thiamine pyrophosphate enzyme TPP-binding" evidence="2">
    <location>
        <begin position="37"/>
        <end position="199"/>
    </location>
</feature>